<dbReference type="CDD" id="cd00840">
    <property type="entry name" value="MPP_Mre11_N"/>
    <property type="match status" value="1"/>
</dbReference>
<reference evidence="3" key="2">
    <citation type="submission" date="2020-09" db="EMBL/GenBank/DDBJ databases">
        <authorList>
            <person name="Sun Q."/>
            <person name="Zhou Y."/>
        </authorList>
    </citation>
    <scope>NUCLEOTIDE SEQUENCE</scope>
    <source>
        <strain evidence="3">CGMCC 1.12360</strain>
    </source>
</reference>
<dbReference type="RefSeq" id="WP_188391381.1">
    <property type="nucleotide sequence ID" value="NZ_BMEV01000014.1"/>
</dbReference>
<name>A0A8J2ZQB6_9BACI</name>
<dbReference type="PIRSF" id="PIRSF033091">
    <property type="entry name" value="Pesterase_YhaO"/>
    <property type="match status" value="1"/>
</dbReference>
<evidence type="ECO:0000313" key="4">
    <source>
        <dbReference type="Proteomes" id="UP000602050"/>
    </source>
</evidence>
<sequence>MEQITFIHAADLHLDSPFQGFGKMPEELFQDVKESTFSALDRLVQIAIQKQVDFVLLVGDLFDNAKQSLKAQIRLKRAFEQLEQHRINVYLSYGNHDYIQGNIHPVTYPDNVFIFPEEGVSHFTFEKNGKRLANIYGFSYEQQAVTENKTREYCVQDENIPFHIATLHGSVQSNTEHDTYAPFTLRELLEKPFHYWALGHIHKRQTLHSDPPVVYPGNIQGRNRKETGEKGCYYVTLSETGAELAFIPLQALEIVPAEVDVSHCREIQELEKVVLNKLQEKQLSSPQLIDLQIRGKHPLLTEWENSHRLEDMIELVNEILAVQVPWQYIFRVTTKTEHDFESDSNNPFLNEMMQHMEEAAVLPYVSELYRHRHGRKFLATLTEKDEQEIKMKAKKLLLHGLLEE</sequence>
<dbReference type="InterPro" id="IPR050535">
    <property type="entry name" value="DNA_Repair-Maintenance_Comp"/>
</dbReference>
<proteinExistence type="predicted"/>
<dbReference type="Proteomes" id="UP000602050">
    <property type="component" value="Unassembled WGS sequence"/>
</dbReference>
<dbReference type="Gene3D" id="3.60.21.10">
    <property type="match status" value="1"/>
</dbReference>
<keyword evidence="1" id="KW-0378">Hydrolase</keyword>
<protein>
    <submittedName>
        <fullName evidence="3">DNA repair exonuclease</fullName>
    </submittedName>
</protein>
<evidence type="ECO:0000256" key="1">
    <source>
        <dbReference type="ARBA" id="ARBA00022801"/>
    </source>
</evidence>
<accession>A0A8J2ZQB6</accession>
<dbReference type="GO" id="GO:0004527">
    <property type="term" value="F:exonuclease activity"/>
    <property type="evidence" value="ECO:0007669"/>
    <property type="project" value="UniProtKB-KW"/>
</dbReference>
<keyword evidence="3" id="KW-0269">Exonuclease</keyword>
<dbReference type="InterPro" id="IPR041796">
    <property type="entry name" value="Mre11_N"/>
</dbReference>
<dbReference type="Pfam" id="PF00149">
    <property type="entry name" value="Metallophos"/>
    <property type="match status" value="1"/>
</dbReference>
<evidence type="ECO:0000259" key="2">
    <source>
        <dbReference type="Pfam" id="PF00149"/>
    </source>
</evidence>
<dbReference type="EMBL" id="BMEV01000014">
    <property type="protein sequence ID" value="GGH73297.1"/>
    <property type="molecule type" value="Genomic_DNA"/>
</dbReference>
<dbReference type="PANTHER" id="PTHR30337">
    <property type="entry name" value="COMPONENT OF ATP-DEPENDENT DSDNA EXONUCLEASE"/>
    <property type="match status" value="1"/>
</dbReference>
<keyword evidence="3" id="KW-0540">Nuclease</keyword>
<reference evidence="3" key="1">
    <citation type="journal article" date="2014" name="Int. J. Syst. Evol. Microbiol.">
        <title>Complete genome sequence of Corynebacterium casei LMG S-19264T (=DSM 44701T), isolated from a smear-ripened cheese.</title>
        <authorList>
            <consortium name="US DOE Joint Genome Institute (JGI-PGF)"/>
            <person name="Walter F."/>
            <person name="Albersmeier A."/>
            <person name="Kalinowski J."/>
            <person name="Ruckert C."/>
        </authorList>
    </citation>
    <scope>NUCLEOTIDE SEQUENCE</scope>
    <source>
        <strain evidence="3">CGMCC 1.12360</strain>
    </source>
</reference>
<dbReference type="InterPro" id="IPR014576">
    <property type="entry name" value="Pesterase_YhaO"/>
</dbReference>
<dbReference type="AlphaFoldDB" id="A0A8J2ZQB6"/>
<evidence type="ECO:0000313" key="3">
    <source>
        <dbReference type="EMBL" id="GGH73297.1"/>
    </source>
</evidence>
<organism evidence="3 4">
    <name type="scientific">Compostibacillus humi</name>
    <dbReference type="NCBI Taxonomy" id="1245525"/>
    <lineage>
        <taxon>Bacteria</taxon>
        <taxon>Bacillati</taxon>
        <taxon>Bacillota</taxon>
        <taxon>Bacilli</taxon>
        <taxon>Bacillales</taxon>
        <taxon>Bacillaceae</taxon>
        <taxon>Compostibacillus</taxon>
    </lineage>
</organism>
<dbReference type="InterPro" id="IPR029052">
    <property type="entry name" value="Metallo-depent_PP-like"/>
</dbReference>
<dbReference type="InterPro" id="IPR004843">
    <property type="entry name" value="Calcineurin-like_PHP"/>
</dbReference>
<gene>
    <name evidence="3" type="ORF">GCM10010978_11040</name>
</gene>
<keyword evidence="4" id="KW-1185">Reference proteome</keyword>
<dbReference type="PANTHER" id="PTHR30337:SF7">
    <property type="entry name" value="PHOSPHOESTERASE"/>
    <property type="match status" value="1"/>
</dbReference>
<dbReference type="SUPFAM" id="SSF56300">
    <property type="entry name" value="Metallo-dependent phosphatases"/>
    <property type="match status" value="1"/>
</dbReference>
<feature type="domain" description="Calcineurin-like phosphoesterase" evidence="2">
    <location>
        <begin position="5"/>
        <end position="203"/>
    </location>
</feature>
<comment type="caution">
    <text evidence="3">The sequence shown here is derived from an EMBL/GenBank/DDBJ whole genome shotgun (WGS) entry which is preliminary data.</text>
</comment>